<dbReference type="EMBL" id="CP002446">
    <property type="protein sequence ID" value="ADV26597.1"/>
    <property type="molecule type" value="Genomic_DNA"/>
</dbReference>
<dbReference type="PANTHER" id="PTHR43591">
    <property type="entry name" value="METHYLTRANSFERASE"/>
    <property type="match status" value="1"/>
</dbReference>
<organism evidence="2 3">
    <name type="scientific">Pseudoxanthomonas suwonensis (strain 11-1)</name>
    <dbReference type="NCBI Taxonomy" id="743721"/>
    <lineage>
        <taxon>Bacteria</taxon>
        <taxon>Pseudomonadati</taxon>
        <taxon>Pseudomonadota</taxon>
        <taxon>Gammaproteobacteria</taxon>
        <taxon>Lysobacterales</taxon>
        <taxon>Lysobacteraceae</taxon>
        <taxon>Pseudoxanthomonas</taxon>
    </lineage>
</organism>
<gene>
    <name evidence="2" type="ordered locus">Psesu_0744</name>
</gene>
<keyword evidence="2" id="KW-0808">Transferase</keyword>
<sequence>MPDSTQHDPSARRQAWTSYWASGRLHSCATSFDGNYTGVIGASWRQAFSALPAGTRVLDLATGNGPLPALLWELHGDAVQVDAVDLAGLAPSWHEAGKHASIRFHPGVDMESLPFADASFDVVTSQFGFEYADHGRTLAEICRVAAPGASLRLVMHHHGSRLVQVGREELLHHAWLSAPEGLLEAARGVIPVLAAVRAGRPPDMAAVQAREAYNRAMVALGAAAEASAAPDLLLETRDTVHRLVRDVGADPGAALRALEVLAGSLEQARLRTAEMIACALDRPGIEALARTLSRLCPQARVAFEELAQAEGVLAWAFSADGIGASAG</sequence>
<dbReference type="KEGG" id="psu:Psesu_0744"/>
<reference evidence="2 3" key="1">
    <citation type="submission" date="2011-01" db="EMBL/GenBank/DDBJ databases">
        <title>Complete sequence of Pseudoxanthomonas suwonensis 11-1.</title>
        <authorList>
            <consortium name="US DOE Joint Genome Institute"/>
            <person name="Lucas S."/>
            <person name="Copeland A."/>
            <person name="Lapidus A."/>
            <person name="Cheng J.-F."/>
            <person name="Goodwin L."/>
            <person name="Pitluck S."/>
            <person name="Teshima H."/>
            <person name="Detter J.C."/>
            <person name="Han C."/>
            <person name="Tapia R."/>
            <person name="Land M."/>
            <person name="Hauser L."/>
            <person name="Kyrpides N."/>
            <person name="Ivanova N."/>
            <person name="Ovchinnikova G."/>
            <person name="Siebers A.K."/>
            <person name="Allgaier M."/>
            <person name="Thelen M.P."/>
            <person name="Hugenholtz P."/>
            <person name="Gladden J."/>
            <person name="Woyke T."/>
        </authorList>
    </citation>
    <scope>NUCLEOTIDE SEQUENCE [LARGE SCALE GENOMIC DNA]</scope>
    <source>
        <strain evidence="3">11-1</strain>
    </source>
</reference>
<dbReference type="Gene3D" id="3.40.50.150">
    <property type="entry name" value="Vaccinia Virus protein VP39"/>
    <property type="match status" value="1"/>
</dbReference>
<evidence type="ECO:0000259" key="1">
    <source>
        <dbReference type="Pfam" id="PF08241"/>
    </source>
</evidence>
<accession>E6WRD9</accession>
<dbReference type="InterPro" id="IPR013216">
    <property type="entry name" value="Methyltransf_11"/>
</dbReference>
<protein>
    <submittedName>
        <fullName evidence="2">Methyltransferase type 11</fullName>
    </submittedName>
</protein>
<dbReference type="CDD" id="cd02440">
    <property type="entry name" value="AdoMet_MTases"/>
    <property type="match status" value="1"/>
</dbReference>
<evidence type="ECO:0000313" key="2">
    <source>
        <dbReference type="EMBL" id="ADV26597.1"/>
    </source>
</evidence>
<dbReference type="Proteomes" id="UP000008632">
    <property type="component" value="Chromosome"/>
</dbReference>
<proteinExistence type="predicted"/>
<dbReference type="GO" id="GO:0032259">
    <property type="term" value="P:methylation"/>
    <property type="evidence" value="ECO:0007669"/>
    <property type="project" value="UniProtKB-KW"/>
</dbReference>
<evidence type="ECO:0000313" key="3">
    <source>
        <dbReference type="Proteomes" id="UP000008632"/>
    </source>
</evidence>
<dbReference type="SUPFAM" id="SSF53335">
    <property type="entry name" value="S-adenosyl-L-methionine-dependent methyltransferases"/>
    <property type="match status" value="1"/>
</dbReference>
<dbReference type="RefSeq" id="WP_013534427.1">
    <property type="nucleotide sequence ID" value="NC_014924.1"/>
</dbReference>
<dbReference type="AlphaFoldDB" id="E6WRD9"/>
<name>E6WRD9_PSEUU</name>
<dbReference type="Pfam" id="PF08241">
    <property type="entry name" value="Methyltransf_11"/>
    <property type="match status" value="1"/>
</dbReference>
<feature type="domain" description="Methyltransferase type 11" evidence="1">
    <location>
        <begin position="58"/>
        <end position="151"/>
    </location>
</feature>
<dbReference type="OrthoDB" id="5974463at2"/>
<dbReference type="InterPro" id="IPR029063">
    <property type="entry name" value="SAM-dependent_MTases_sf"/>
</dbReference>
<keyword evidence="3" id="KW-1185">Reference proteome</keyword>
<dbReference type="HOGENOM" id="CLU_854643_0_0_6"/>
<keyword evidence="2" id="KW-0489">Methyltransferase</keyword>
<dbReference type="GO" id="GO:0008757">
    <property type="term" value="F:S-adenosylmethionine-dependent methyltransferase activity"/>
    <property type="evidence" value="ECO:0007669"/>
    <property type="project" value="InterPro"/>
</dbReference>
<dbReference type="eggNOG" id="COG2226">
    <property type="taxonomic scope" value="Bacteria"/>
</dbReference>
<dbReference type="STRING" id="743721.Psesu_0744"/>